<comment type="cofactor">
    <cofactor evidence="1 16">
        <name>pyridoxal 5'-phosphate</name>
        <dbReference type="ChEBI" id="CHEBI:597326"/>
    </cofactor>
</comment>
<keyword evidence="19" id="KW-1185">Reference proteome</keyword>
<comment type="pathway">
    <text evidence="3 17">Amino-acid biosynthesis; L-isoleucine biosynthesis; L-isoleucine from 2-oxobutanoate: step 4/4.</text>
</comment>
<comment type="catalytic activity">
    <reaction evidence="14 17">
        <text>L-leucine + 2-oxoglutarate = 4-methyl-2-oxopentanoate + L-glutamate</text>
        <dbReference type="Rhea" id="RHEA:18321"/>
        <dbReference type="ChEBI" id="CHEBI:16810"/>
        <dbReference type="ChEBI" id="CHEBI:17865"/>
        <dbReference type="ChEBI" id="CHEBI:29985"/>
        <dbReference type="ChEBI" id="CHEBI:57427"/>
        <dbReference type="EC" id="2.6.1.42"/>
    </reaction>
</comment>
<evidence type="ECO:0000256" key="1">
    <source>
        <dbReference type="ARBA" id="ARBA00001933"/>
    </source>
</evidence>
<dbReference type="EC" id="2.6.1.42" evidence="17"/>
<dbReference type="InterPro" id="IPR005785">
    <property type="entry name" value="B_amino_transI"/>
</dbReference>
<dbReference type="InterPro" id="IPR036038">
    <property type="entry name" value="Aminotransferase-like"/>
</dbReference>
<evidence type="ECO:0000256" key="2">
    <source>
        <dbReference type="ARBA" id="ARBA00003109"/>
    </source>
</evidence>
<proteinExistence type="inferred from homology"/>
<evidence type="ECO:0000256" key="17">
    <source>
        <dbReference type="RuleBase" id="RU364094"/>
    </source>
</evidence>
<reference evidence="18 19" key="1">
    <citation type="submission" date="2019-06" db="EMBL/GenBank/DDBJ databases">
        <title>Sequencing the genomes of 1000 actinobacteria strains.</title>
        <authorList>
            <person name="Klenk H.-P."/>
        </authorList>
    </citation>
    <scope>NUCLEOTIDE SEQUENCE [LARGE SCALE GENOMIC DNA]</scope>
    <source>
        <strain evidence="18 19">DSM 44826</strain>
    </source>
</reference>
<evidence type="ECO:0000256" key="11">
    <source>
        <dbReference type="ARBA" id="ARBA00023304"/>
    </source>
</evidence>
<evidence type="ECO:0000313" key="19">
    <source>
        <dbReference type="Proteomes" id="UP000317940"/>
    </source>
</evidence>
<dbReference type="InterPro" id="IPR050571">
    <property type="entry name" value="Class-IV_PLP-Dep_Aminotrnsfr"/>
</dbReference>
<comment type="caution">
    <text evidence="18">The sequence shown here is derived from an EMBL/GenBank/DDBJ whole genome shotgun (WGS) entry which is preliminary data.</text>
</comment>
<evidence type="ECO:0000256" key="5">
    <source>
        <dbReference type="ARBA" id="ARBA00005072"/>
    </source>
</evidence>
<dbReference type="EMBL" id="VIWT01000003">
    <property type="protein sequence ID" value="TWF90206.1"/>
    <property type="molecule type" value="Genomic_DNA"/>
</dbReference>
<sequence length="331" mass="34889">MTSAAPAPAATPGTTPSATPAIAAIAYHDGEFVPLERAQVPVTTQALQYGTGVFEGIRAYAQHDGGLAVFRGHDHYLRLLRSARTLRIEVGHDAAQLTGLTAELLRRTGSTGDVYIRPLAYKRALLPGTPPGVQLQGVSDALSINAFRMGSYTDRGGISCAISSWRRPQSDTLPVRAKVTGGYVNNALAVDEARAGGHQDAILLNSRGQVAEASTSNVFAVIGGRLVTPPVTADLLEGITRDTVITLAADLLDTRTDQRDLGREDLLQADEVFLTGTGSEIVPVIGIAGRTIGSGSPGPLTTALMTAYHDVVRGRHSRYHHWLQAVGSAEA</sequence>
<comment type="similarity">
    <text evidence="6 15">Belongs to the class-IV pyridoxal-phosphate-dependent aminotransferase family.</text>
</comment>
<evidence type="ECO:0000313" key="18">
    <source>
        <dbReference type="EMBL" id="TWF90206.1"/>
    </source>
</evidence>
<dbReference type="GO" id="GO:0052654">
    <property type="term" value="F:L-leucine-2-oxoglutarate transaminase activity"/>
    <property type="evidence" value="ECO:0007669"/>
    <property type="project" value="RHEA"/>
</dbReference>
<dbReference type="Proteomes" id="UP000317940">
    <property type="component" value="Unassembled WGS sequence"/>
</dbReference>
<comment type="pathway">
    <text evidence="5 17">Amino-acid biosynthesis; L-leucine biosynthesis; L-leucine from 3-methyl-2-oxobutanoate: step 4/4.</text>
</comment>
<dbReference type="InterPro" id="IPR001544">
    <property type="entry name" value="Aminotrans_IV"/>
</dbReference>
<comment type="pathway">
    <text evidence="4 17">Amino-acid biosynthesis; L-valine biosynthesis; L-valine from pyruvate: step 4/4.</text>
</comment>
<dbReference type="PANTHER" id="PTHR42743">
    <property type="entry name" value="AMINO-ACID AMINOTRANSFERASE"/>
    <property type="match status" value="1"/>
</dbReference>
<evidence type="ECO:0000256" key="10">
    <source>
        <dbReference type="ARBA" id="ARBA00022898"/>
    </source>
</evidence>
<dbReference type="UniPathway" id="UPA00048">
    <property type="reaction ID" value="UER00073"/>
</dbReference>
<dbReference type="GO" id="GO:0052656">
    <property type="term" value="F:L-isoleucine-2-oxoglutarate transaminase activity"/>
    <property type="evidence" value="ECO:0007669"/>
    <property type="project" value="RHEA"/>
</dbReference>
<keyword evidence="8 17" id="KW-0028">Amino-acid biosynthesis</keyword>
<dbReference type="Pfam" id="PF01063">
    <property type="entry name" value="Aminotran_4"/>
    <property type="match status" value="1"/>
</dbReference>
<dbReference type="GO" id="GO:0009097">
    <property type="term" value="P:isoleucine biosynthetic process"/>
    <property type="evidence" value="ECO:0007669"/>
    <property type="project" value="UniProtKB-UniPathway"/>
</dbReference>
<keyword evidence="10 16" id="KW-0663">Pyridoxal phosphate</keyword>
<dbReference type="GO" id="GO:0009098">
    <property type="term" value="P:L-leucine biosynthetic process"/>
    <property type="evidence" value="ECO:0007669"/>
    <property type="project" value="UniProtKB-UniPathway"/>
</dbReference>
<evidence type="ECO:0000256" key="16">
    <source>
        <dbReference type="RuleBase" id="RU004516"/>
    </source>
</evidence>
<evidence type="ECO:0000256" key="14">
    <source>
        <dbReference type="ARBA" id="ARBA00049229"/>
    </source>
</evidence>
<evidence type="ECO:0000256" key="12">
    <source>
        <dbReference type="ARBA" id="ARBA00048212"/>
    </source>
</evidence>
<keyword evidence="11 17" id="KW-0100">Branched-chain amino acid biosynthesis</keyword>
<organism evidence="18 19">
    <name type="scientific">Kitasatospora viridis</name>
    <dbReference type="NCBI Taxonomy" id="281105"/>
    <lineage>
        <taxon>Bacteria</taxon>
        <taxon>Bacillati</taxon>
        <taxon>Actinomycetota</taxon>
        <taxon>Actinomycetes</taxon>
        <taxon>Kitasatosporales</taxon>
        <taxon>Streptomycetaceae</taxon>
        <taxon>Kitasatospora</taxon>
    </lineage>
</organism>
<dbReference type="UniPathway" id="UPA00049">
    <property type="reaction ID" value="UER00062"/>
</dbReference>
<accession>A0A561TSW4</accession>
<evidence type="ECO:0000256" key="7">
    <source>
        <dbReference type="ARBA" id="ARBA00022576"/>
    </source>
</evidence>
<gene>
    <name evidence="17" type="primary">ilvE</name>
    <name evidence="18" type="ORF">FHX73_13250</name>
</gene>
<dbReference type="FunFam" id="3.20.10.10:FF:000002">
    <property type="entry name" value="D-alanine aminotransferase"/>
    <property type="match status" value="1"/>
</dbReference>
<evidence type="ECO:0000256" key="8">
    <source>
        <dbReference type="ARBA" id="ARBA00022605"/>
    </source>
</evidence>
<dbReference type="NCBIfam" id="TIGR01122">
    <property type="entry name" value="ilvE_I"/>
    <property type="match status" value="1"/>
</dbReference>
<comment type="function">
    <text evidence="2 17">Acts on leucine, isoleucine and valine.</text>
</comment>
<evidence type="ECO:0000256" key="4">
    <source>
        <dbReference type="ARBA" id="ARBA00004931"/>
    </source>
</evidence>
<evidence type="ECO:0000256" key="3">
    <source>
        <dbReference type="ARBA" id="ARBA00004824"/>
    </source>
</evidence>
<protein>
    <recommendedName>
        <fullName evidence="17">Branched-chain-amino-acid aminotransferase</fullName>
        <shortName evidence="17">BCAT</shortName>
        <ecNumber evidence="17">2.6.1.42</ecNumber>
    </recommendedName>
</protein>
<keyword evidence="9 17" id="KW-0808">Transferase</keyword>
<name>A0A561TSW4_9ACTN</name>
<dbReference type="InterPro" id="IPR043132">
    <property type="entry name" value="BCAT-like_C"/>
</dbReference>
<dbReference type="Gene3D" id="3.20.10.10">
    <property type="entry name" value="D-amino Acid Aminotransferase, subunit A, domain 2"/>
    <property type="match status" value="1"/>
</dbReference>
<dbReference type="PANTHER" id="PTHR42743:SF4">
    <property type="entry name" value="BRANCHED-CHAIN-AMINO-ACID AMINOTRANSFERASE-RELATED"/>
    <property type="match status" value="1"/>
</dbReference>
<evidence type="ECO:0000256" key="6">
    <source>
        <dbReference type="ARBA" id="ARBA00009320"/>
    </source>
</evidence>
<dbReference type="GO" id="GO:0052655">
    <property type="term" value="F:L-valine-2-oxoglutarate transaminase activity"/>
    <property type="evidence" value="ECO:0007669"/>
    <property type="project" value="RHEA"/>
</dbReference>
<comment type="catalytic activity">
    <reaction evidence="12 17">
        <text>L-valine + 2-oxoglutarate = 3-methyl-2-oxobutanoate + L-glutamate</text>
        <dbReference type="Rhea" id="RHEA:24813"/>
        <dbReference type="ChEBI" id="CHEBI:11851"/>
        <dbReference type="ChEBI" id="CHEBI:16810"/>
        <dbReference type="ChEBI" id="CHEBI:29985"/>
        <dbReference type="ChEBI" id="CHEBI:57762"/>
        <dbReference type="EC" id="2.6.1.42"/>
    </reaction>
</comment>
<keyword evidence="7 17" id="KW-0032">Aminotransferase</keyword>
<dbReference type="SUPFAM" id="SSF56752">
    <property type="entry name" value="D-aminoacid aminotransferase-like PLP-dependent enzymes"/>
    <property type="match status" value="1"/>
</dbReference>
<dbReference type="InterPro" id="IPR018300">
    <property type="entry name" value="Aminotrans_IV_CS"/>
</dbReference>
<dbReference type="NCBIfam" id="NF005146">
    <property type="entry name" value="PRK06606.1"/>
    <property type="match status" value="1"/>
</dbReference>
<evidence type="ECO:0000256" key="15">
    <source>
        <dbReference type="RuleBase" id="RU004106"/>
    </source>
</evidence>
<evidence type="ECO:0000256" key="9">
    <source>
        <dbReference type="ARBA" id="ARBA00022679"/>
    </source>
</evidence>
<evidence type="ECO:0000256" key="13">
    <source>
        <dbReference type="ARBA" id="ARBA00048798"/>
    </source>
</evidence>
<dbReference type="AlphaFoldDB" id="A0A561TSW4"/>
<dbReference type="Gene3D" id="3.30.470.10">
    <property type="match status" value="1"/>
</dbReference>
<dbReference type="UniPathway" id="UPA00047">
    <property type="reaction ID" value="UER00058"/>
</dbReference>
<dbReference type="PROSITE" id="PS00770">
    <property type="entry name" value="AA_TRANSFER_CLASS_4"/>
    <property type="match status" value="1"/>
</dbReference>
<dbReference type="RefSeq" id="WP_211786398.1">
    <property type="nucleotide sequence ID" value="NZ_BAAAMZ010000001.1"/>
</dbReference>
<dbReference type="GO" id="GO:0009099">
    <property type="term" value="P:L-valine biosynthetic process"/>
    <property type="evidence" value="ECO:0007669"/>
    <property type="project" value="UniProtKB-UniPathway"/>
</dbReference>
<comment type="catalytic activity">
    <reaction evidence="13 17">
        <text>L-isoleucine + 2-oxoglutarate = (S)-3-methyl-2-oxopentanoate + L-glutamate</text>
        <dbReference type="Rhea" id="RHEA:24801"/>
        <dbReference type="ChEBI" id="CHEBI:16810"/>
        <dbReference type="ChEBI" id="CHEBI:29985"/>
        <dbReference type="ChEBI" id="CHEBI:35146"/>
        <dbReference type="ChEBI" id="CHEBI:58045"/>
        <dbReference type="EC" id="2.6.1.42"/>
    </reaction>
</comment>
<dbReference type="InterPro" id="IPR043131">
    <property type="entry name" value="BCAT-like_N"/>
</dbReference>